<dbReference type="InterPro" id="IPR039426">
    <property type="entry name" value="TonB-dep_rcpt-like"/>
</dbReference>
<organism evidence="16 17">
    <name type="scientific">Plesiocystis pacifica SIR-1</name>
    <dbReference type="NCBI Taxonomy" id="391625"/>
    <lineage>
        <taxon>Bacteria</taxon>
        <taxon>Pseudomonadati</taxon>
        <taxon>Myxococcota</taxon>
        <taxon>Polyangia</taxon>
        <taxon>Nannocystales</taxon>
        <taxon>Nannocystaceae</taxon>
        <taxon>Plesiocystis</taxon>
    </lineage>
</organism>
<evidence type="ECO:0000256" key="6">
    <source>
        <dbReference type="ARBA" id="ARBA00023077"/>
    </source>
</evidence>
<evidence type="ECO:0000256" key="11">
    <source>
        <dbReference type="RuleBase" id="RU003357"/>
    </source>
</evidence>
<evidence type="ECO:0000256" key="7">
    <source>
        <dbReference type="ARBA" id="ARBA00023136"/>
    </source>
</evidence>
<keyword evidence="7 10" id="KW-0472">Membrane</keyword>
<dbReference type="Gene3D" id="2.40.170.20">
    <property type="entry name" value="TonB-dependent receptor, beta-barrel domain"/>
    <property type="match status" value="1"/>
</dbReference>
<dbReference type="GO" id="GO:0044718">
    <property type="term" value="P:siderophore transmembrane transport"/>
    <property type="evidence" value="ECO:0007669"/>
    <property type="project" value="TreeGrafter"/>
</dbReference>
<dbReference type="eggNOG" id="COG4771">
    <property type="taxonomic scope" value="Bacteria"/>
</dbReference>
<evidence type="ECO:0000256" key="4">
    <source>
        <dbReference type="ARBA" id="ARBA00022692"/>
    </source>
</evidence>
<comment type="subcellular location">
    <subcellularLocation>
        <location evidence="1 10">Cell outer membrane</location>
        <topology evidence="1 10">Multi-pass membrane protein</topology>
    </subcellularLocation>
</comment>
<dbReference type="PANTHER" id="PTHR30069">
    <property type="entry name" value="TONB-DEPENDENT OUTER MEMBRANE RECEPTOR"/>
    <property type="match status" value="1"/>
</dbReference>
<feature type="domain" description="TonB-dependent receptor plug" evidence="15">
    <location>
        <begin position="89"/>
        <end position="189"/>
    </location>
</feature>
<keyword evidence="8" id="KW-0675">Receptor</keyword>
<gene>
    <name evidence="16" type="ORF">PPSIR1_13565</name>
</gene>
<evidence type="ECO:0000256" key="1">
    <source>
        <dbReference type="ARBA" id="ARBA00004571"/>
    </source>
</evidence>
<name>A6GF13_9BACT</name>
<keyword evidence="2 10" id="KW-0813">Transport</keyword>
<keyword evidence="6 11" id="KW-0798">TonB box</keyword>
<evidence type="ECO:0000256" key="8">
    <source>
        <dbReference type="ARBA" id="ARBA00023170"/>
    </source>
</evidence>
<evidence type="ECO:0000259" key="15">
    <source>
        <dbReference type="Pfam" id="PF07715"/>
    </source>
</evidence>
<dbReference type="SUPFAM" id="SSF56935">
    <property type="entry name" value="Porins"/>
    <property type="match status" value="1"/>
</dbReference>
<dbReference type="GO" id="GO:0015344">
    <property type="term" value="F:siderophore uptake transmembrane transporter activity"/>
    <property type="evidence" value="ECO:0007669"/>
    <property type="project" value="TreeGrafter"/>
</dbReference>
<keyword evidence="5 13" id="KW-0732">Signal</keyword>
<evidence type="ECO:0000256" key="5">
    <source>
        <dbReference type="ARBA" id="ARBA00022729"/>
    </source>
</evidence>
<dbReference type="InterPro" id="IPR000531">
    <property type="entry name" value="Beta-barrel_TonB"/>
</dbReference>
<keyword evidence="4 10" id="KW-0812">Transmembrane</keyword>
<feature type="region of interest" description="Disordered" evidence="12">
    <location>
        <begin position="192"/>
        <end position="222"/>
    </location>
</feature>
<dbReference type="PROSITE" id="PS52016">
    <property type="entry name" value="TONB_DEPENDENT_REC_3"/>
    <property type="match status" value="1"/>
</dbReference>
<evidence type="ECO:0000256" key="13">
    <source>
        <dbReference type="SAM" id="SignalP"/>
    </source>
</evidence>
<dbReference type="Gene3D" id="2.170.130.10">
    <property type="entry name" value="TonB-dependent receptor, plug domain"/>
    <property type="match status" value="1"/>
</dbReference>
<proteinExistence type="inferred from homology"/>
<dbReference type="Pfam" id="PF00593">
    <property type="entry name" value="TonB_dep_Rec_b-barrel"/>
    <property type="match status" value="1"/>
</dbReference>
<comment type="similarity">
    <text evidence="10 11">Belongs to the TonB-dependent receptor family.</text>
</comment>
<evidence type="ECO:0000256" key="12">
    <source>
        <dbReference type="SAM" id="MobiDB-lite"/>
    </source>
</evidence>
<dbReference type="InterPro" id="IPR036942">
    <property type="entry name" value="Beta-barrel_TonB_sf"/>
</dbReference>
<dbReference type="GO" id="GO:0009279">
    <property type="term" value="C:cell outer membrane"/>
    <property type="evidence" value="ECO:0007669"/>
    <property type="project" value="UniProtKB-SubCell"/>
</dbReference>
<dbReference type="InterPro" id="IPR037066">
    <property type="entry name" value="Plug_dom_sf"/>
</dbReference>
<evidence type="ECO:0000313" key="17">
    <source>
        <dbReference type="Proteomes" id="UP000005801"/>
    </source>
</evidence>
<protein>
    <recommendedName>
        <fullName evidence="18">TonB-dependent receptor</fullName>
    </recommendedName>
</protein>
<evidence type="ECO:0000256" key="10">
    <source>
        <dbReference type="PROSITE-ProRule" id="PRU01360"/>
    </source>
</evidence>
<comment type="caution">
    <text evidence="16">The sequence shown here is derived from an EMBL/GenBank/DDBJ whole genome shotgun (WGS) entry which is preliminary data.</text>
</comment>
<evidence type="ECO:0000256" key="3">
    <source>
        <dbReference type="ARBA" id="ARBA00022452"/>
    </source>
</evidence>
<feature type="region of interest" description="Disordered" evidence="12">
    <location>
        <begin position="26"/>
        <end position="80"/>
    </location>
</feature>
<dbReference type="InterPro" id="IPR012910">
    <property type="entry name" value="Plug_dom"/>
</dbReference>
<evidence type="ECO:0000313" key="16">
    <source>
        <dbReference type="EMBL" id="EDM75540.1"/>
    </source>
</evidence>
<dbReference type="Proteomes" id="UP000005801">
    <property type="component" value="Unassembled WGS sequence"/>
</dbReference>
<feature type="domain" description="TonB-dependent receptor-like beta-barrel" evidence="14">
    <location>
        <begin position="377"/>
        <end position="777"/>
    </location>
</feature>
<dbReference type="AlphaFoldDB" id="A6GF13"/>
<keyword evidence="9 10" id="KW-0998">Cell outer membrane</keyword>
<feature type="signal peptide" evidence="13">
    <location>
        <begin position="1"/>
        <end position="26"/>
    </location>
</feature>
<dbReference type="EMBL" id="ABCS01000088">
    <property type="protein sequence ID" value="EDM75540.1"/>
    <property type="molecule type" value="Genomic_DNA"/>
</dbReference>
<evidence type="ECO:0000259" key="14">
    <source>
        <dbReference type="Pfam" id="PF00593"/>
    </source>
</evidence>
<dbReference type="STRING" id="391625.PPSIR1_13565"/>
<accession>A6GF13</accession>
<sequence length="805" mass="87724">MSIRSQRATPSMAALSLFFAASIAQAAPSPQNASPGAESDASPATQSRYGGAKEDATSSASAEDSGYGEDADEREITVHVDPVHDYRDASAVDRRTMQTRLPRSAPDALRYEPGVFVQQSGHGQASPYVRGLTGQQTLIAFDGIRLNNATFRQGPNQYFFTVDSRTIAHLEVVRGSASTRWGSDALGGALLTTPLEPNLGRPAPRRSGNGNGGEHAAAEGRRPTGWVVHPRLAMTARTADGEAGARAQVDLGWGGKIGLLTGVGYRVVGPLRTGGPVLSPATGEPWREPRFDSDQRTQLGTGFRELSADTRLVWQFNPRMRLTAAYYDYRQKDAPRTDKCPPAEAPESECLRYLDQFRTLTYLAFDSERGPAPMERARVSVSYQRQHERTQLLRDNGIPEIDGGTESNGRDRVHTLGLRATASTASWSVGDSGVSTVGVDYGADLYFDQLESLAWLRFTDVDPVITDVLSRGQYVDGSRYLSSGAWVEPYVWAGPRVRVRAGGRAALVHADSPGDEDSGTRVIERTWGAVVGNAGLMVLATEWLSWHLDFDQGFRAPNLDDLTSRQQTGPGFQYENADLEPERSLSLDTGFRVRHERVEASLFAWHAFIRQLIGRAPREIDDCPDDGVVNPTGCGASRTRFQLVNLDGWALLRGVDASVRVFLPLGLAVRTTASWTWGEGPNPVPPPEAGTTSNYRARLPLSRIPPLNGSVELMWNHRTGVWLGSALRWATAQTRLALADESDTRIPLGGTPGYAVWDLRAGYRFDPNVLVSAVFENVLDAAYRYHGSSVNGATRSLNLNLELGF</sequence>
<feature type="compositionally biased region" description="Low complexity" evidence="12">
    <location>
        <begin position="26"/>
        <end position="37"/>
    </location>
</feature>
<evidence type="ECO:0000256" key="9">
    <source>
        <dbReference type="ARBA" id="ARBA00023237"/>
    </source>
</evidence>
<feature type="chain" id="PRO_5002697737" description="TonB-dependent receptor" evidence="13">
    <location>
        <begin position="27"/>
        <end position="805"/>
    </location>
</feature>
<keyword evidence="17" id="KW-1185">Reference proteome</keyword>
<dbReference type="Pfam" id="PF07715">
    <property type="entry name" value="Plug"/>
    <property type="match status" value="1"/>
</dbReference>
<reference evidence="16 17" key="1">
    <citation type="submission" date="2007-06" db="EMBL/GenBank/DDBJ databases">
        <authorList>
            <person name="Shimkets L."/>
            <person name="Ferriera S."/>
            <person name="Johnson J."/>
            <person name="Kravitz S."/>
            <person name="Beeson K."/>
            <person name="Sutton G."/>
            <person name="Rogers Y.-H."/>
            <person name="Friedman R."/>
            <person name="Frazier M."/>
            <person name="Venter J.C."/>
        </authorList>
    </citation>
    <scope>NUCLEOTIDE SEQUENCE [LARGE SCALE GENOMIC DNA]</scope>
    <source>
        <strain evidence="16 17">SIR-1</strain>
    </source>
</reference>
<keyword evidence="3 10" id="KW-1134">Transmembrane beta strand</keyword>
<evidence type="ECO:0008006" key="18">
    <source>
        <dbReference type="Google" id="ProtNLM"/>
    </source>
</evidence>
<evidence type="ECO:0000256" key="2">
    <source>
        <dbReference type="ARBA" id="ARBA00022448"/>
    </source>
</evidence>
<dbReference type="PANTHER" id="PTHR30069:SF29">
    <property type="entry name" value="HEMOGLOBIN AND HEMOGLOBIN-HAPTOGLOBIN-BINDING PROTEIN 1-RELATED"/>
    <property type="match status" value="1"/>
</dbReference>